<protein>
    <submittedName>
        <fullName evidence="2">DUF6265 family protein</fullName>
    </submittedName>
</protein>
<comment type="caution">
    <text evidence="2">The sequence shown here is derived from an EMBL/GenBank/DDBJ whole genome shotgun (WGS) entry which is preliminary data.</text>
</comment>
<keyword evidence="3" id="KW-1185">Reference proteome</keyword>
<gene>
    <name evidence="2" type="ORF">QW060_01600</name>
</gene>
<name>A0ABT8CRG3_9FLAO</name>
<dbReference type="InterPro" id="IPR046232">
    <property type="entry name" value="DUF6265"/>
</dbReference>
<evidence type="ECO:0000259" key="1">
    <source>
        <dbReference type="Pfam" id="PF19780"/>
    </source>
</evidence>
<dbReference type="RefSeq" id="WP_290361966.1">
    <property type="nucleotide sequence ID" value="NZ_JAUFQU010000001.1"/>
</dbReference>
<dbReference type="EMBL" id="JAUFQU010000001">
    <property type="protein sequence ID" value="MDN3705817.1"/>
    <property type="molecule type" value="Genomic_DNA"/>
</dbReference>
<proteinExistence type="predicted"/>
<dbReference type="Proteomes" id="UP001242368">
    <property type="component" value="Unassembled WGS sequence"/>
</dbReference>
<evidence type="ECO:0000313" key="2">
    <source>
        <dbReference type="EMBL" id="MDN3705817.1"/>
    </source>
</evidence>
<sequence length="144" mass="17087">MQYLLFLWFILFPFSGFSQNSFPDFLHGTWKTENKLQFEHWDLLNETTLKGISYELRGGNIYIIEYLDLQQQNQDLVYTATVVRQNQGKEVAFIRNPKAVDYSFENLSHDFPKKIIYQRLGDSVIMVTVTDGMKKTFSYKMFKQ</sequence>
<organism evidence="2 3">
    <name type="scientific">Paenimyroides ceti</name>
    <dbReference type="NCBI Taxonomy" id="395087"/>
    <lineage>
        <taxon>Bacteria</taxon>
        <taxon>Pseudomonadati</taxon>
        <taxon>Bacteroidota</taxon>
        <taxon>Flavobacteriia</taxon>
        <taxon>Flavobacteriales</taxon>
        <taxon>Flavobacteriaceae</taxon>
        <taxon>Paenimyroides</taxon>
    </lineage>
</organism>
<accession>A0ABT8CRG3</accession>
<evidence type="ECO:0000313" key="3">
    <source>
        <dbReference type="Proteomes" id="UP001242368"/>
    </source>
</evidence>
<reference evidence="3" key="1">
    <citation type="journal article" date="2019" name="Int. J. Syst. Evol. Microbiol.">
        <title>The Global Catalogue of Microorganisms (GCM) 10K type strain sequencing project: providing services to taxonomists for standard genome sequencing and annotation.</title>
        <authorList>
            <consortium name="The Broad Institute Genomics Platform"/>
            <consortium name="The Broad Institute Genome Sequencing Center for Infectious Disease"/>
            <person name="Wu L."/>
            <person name="Ma J."/>
        </authorList>
    </citation>
    <scope>NUCLEOTIDE SEQUENCE [LARGE SCALE GENOMIC DNA]</scope>
    <source>
        <strain evidence="3">CECT 7184</strain>
    </source>
</reference>
<dbReference type="Pfam" id="PF19780">
    <property type="entry name" value="DUF6265"/>
    <property type="match status" value="1"/>
</dbReference>
<feature type="domain" description="DUF6265" evidence="1">
    <location>
        <begin position="24"/>
        <end position="129"/>
    </location>
</feature>